<dbReference type="Pfam" id="PF02719">
    <property type="entry name" value="Polysacc_synt_2"/>
    <property type="match status" value="2"/>
</dbReference>
<comment type="caution">
    <text evidence="4">The sequence shown here is derived from an EMBL/GenBank/DDBJ whole genome shotgun (WGS) entry which is preliminary data.</text>
</comment>
<feature type="transmembrane region" description="Helical" evidence="2">
    <location>
        <begin position="89"/>
        <end position="109"/>
    </location>
</feature>
<keyword evidence="2" id="KW-0812">Transmembrane</keyword>
<keyword evidence="2" id="KW-0472">Membrane</keyword>
<dbReference type="InterPro" id="IPR036291">
    <property type="entry name" value="NAD(P)-bd_dom_sf"/>
</dbReference>
<dbReference type="CDD" id="cd05237">
    <property type="entry name" value="UDP_invert_4-6DH_SDR_e"/>
    <property type="match status" value="1"/>
</dbReference>
<dbReference type="InterPro" id="IPR051203">
    <property type="entry name" value="Polysaccharide_Synthase-Rel"/>
</dbReference>
<feature type="domain" description="Polysaccharide biosynthesis protein CapD-like" evidence="3">
    <location>
        <begin position="296"/>
        <end position="447"/>
    </location>
</feature>
<dbReference type="PANTHER" id="PTHR43318:SF1">
    <property type="entry name" value="POLYSACCHARIDE BIOSYNTHESIS PROTEIN EPSC-RELATED"/>
    <property type="match status" value="1"/>
</dbReference>
<evidence type="ECO:0000256" key="2">
    <source>
        <dbReference type="SAM" id="Phobius"/>
    </source>
</evidence>
<feature type="domain" description="Polysaccharide biosynthesis protein CapD-like" evidence="3">
    <location>
        <begin position="521"/>
        <end position="653"/>
    </location>
</feature>
<evidence type="ECO:0000313" key="4">
    <source>
        <dbReference type="EMBL" id="RXK55732.1"/>
    </source>
</evidence>
<evidence type="ECO:0000259" key="3">
    <source>
        <dbReference type="Pfam" id="PF02719"/>
    </source>
</evidence>
<evidence type="ECO:0000313" key="5">
    <source>
        <dbReference type="Proteomes" id="UP000290218"/>
    </source>
</evidence>
<dbReference type="OrthoDB" id="9803111at2"/>
<organism evidence="4 5">
    <name type="scientific">Oleiharenicola lentus</name>
    <dbReference type="NCBI Taxonomy" id="2508720"/>
    <lineage>
        <taxon>Bacteria</taxon>
        <taxon>Pseudomonadati</taxon>
        <taxon>Verrucomicrobiota</taxon>
        <taxon>Opitutia</taxon>
        <taxon>Opitutales</taxon>
        <taxon>Opitutaceae</taxon>
        <taxon>Oleiharenicola</taxon>
    </lineage>
</organism>
<dbReference type="SUPFAM" id="SSF51735">
    <property type="entry name" value="NAD(P)-binding Rossmann-fold domains"/>
    <property type="match status" value="3"/>
</dbReference>
<feature type="transmembrane region" description="Helical" evidence="2">
    <location>
        <begin position="21"/>
        <end position="39"/>
    </location>
</feature>
<dbReference type="InterPro" id="IPR003869">
    <property type="entry name" value="Polysac_CapD-like"/>
</dbReference>
<reference evidence="4 5" key="1">
    <citation type="submission" date="2019-01" db="EMBL/GenBank/DDBJ databases">
        <title>Lacunisphaera sp. strain TWA-58.</title>
        <authorList>
            <person name="Chen W.-M."/>
        </authorList>
    </citation>
    <scope>NUCLEOTIDE SEQUENCE [LARGE SCALE GENOMIC DNA]</scope>
    <source>
        <strain evidence="4 5">TWA-58</strain>
    </source>
</reference>
<proteinExistence type="inferred from homology"/>
<protein>
    <submittedName>
        <fullName evidence="4">Polysaccharide biosynthesis protein</fullName>
    </submittedName>
</protein>
<dbReference type="EMBL" id="SDHX01000001">
    <property type="protein sequence ID" value="RXK55732.1"/>
    <property type="molecule type" value="Genomic_DNA"/>
</dbReference>
<feature type="transmembrane region" description="Helical" evidence="2">
    <location>
        <begin position="59"/>
        <end position="77"/>
    </location>
</feature>
<dbReference type="Proteomes" id="UP000290218">
    <property type="component" value="Unassembled WGS sequence"/>
</dbReference>
<dbReference type="AlphaFoldDB" id="A0A4Q1CA65"/>
<evidence type="ECO:0000256" key="1">
    <source>
        <dbReference type="ARBA" id="ARBA00007430"/>
    </source>
</evidence>
<gene>
    <name evidence="4" type="ORF">ESB00_07565</name>
</gene>
<dbReference type="PANTHER" id="PTHR43318">
    <property type="entry name" value="UDP-N-ACETYLGLUCOSAMINE 4,6-DEHYDRATASE"/>
    <property type="match status" value="1"/>
</dbReference>
<keyword evidence="5" id="KW-1185">Reference proteome</keyword>
<keyword evidence="2" id="KW-1133">Transmembrane helix</keyword>
<name>A0A4Q1CA65_9BACT</name>
<dbReference type="Pfam" id="PF13727">
    <property type="entry name" value="CoA_binding_3"/>
    <property type="match status" value="1"/>
</dbReference>
<accession>A0A4Q1CA65</accession>
<dbReference type="Gene3D" id="3.40.50.720">
    <property type="entry name" value="NAD(P)-binding Rossmann-like Domain"/>
    <property type="match status" value="3"/>
</dbReference>
<comment type="similarity">
    <text evidence="1">Belongs to the polysaccharide synthase family.</text>
</comment>
<sequence>MWLNPWFSFMKSFQHQFGLRFLLTVGCYLAILATSFYLAYELRFDFAPPPEMQEERLRLLKYALVVKFLGLVLLRQMGSMLRYFSIPDLIRVAVAMAASSALLITPRLLGQASYIFPRGVLLIDLLLSIVGLCAFRIALRVYQERNLSDRGTKSEDIVIVGAGDTGASLARELLAKPARGLKPVAFFDDDPKKRGRLLHGVPVLGGPDAISQGKLPDVRTVVVAMPSAPQRRVREIVLLLAQQGYKVEIVPAIEDLASGRAKASHLRAVEVEDLLGREQVALDTSAIRKFVESKVVMVTGAGGSIGNELCRQIARLNPQRLLMVEQSEVSLFQIEQEMNELGMGAIAVPLVANITDQVRMQDVFSKHHPQVVFHAAAHKHVFMMERQPSEAIRNNSIGTRLLGEMAAAFKVESFVLISTDKAINPTNVMGASKRLAEIHLQALQARLQAGERRKEQGARMAGSMPERMVVVQTVLGAEAGLAENGGRRQEAGEPPTKIGDRVVGTGIPSPSSILHSPVAAQPATKFIAVRFGNVLGSSGSVVPIFKKQIAAGGPVTVTHPDVTRYFMTIPEAVGLVMQAAVMGKGGEIFVLDMGQPVKIADLARQMIELSGLKVGEDIEIKFTGLKPGEKLYEELQHHDEQHLPTEHPRVMRFVPSGDASAASAQAIDQLEPILYTVSPNPIKEQIKGIIPEYTPYLD</sequence>
<feature type="transmembrane region" description="Helical" evidence="2">
    <location>
        <begin position="115"/>
        <end position="139"/>
    </location>
</feature>